<feature type="non-terminal residue" evidence="3">
    <location>
        <position position="1"/>
    </location>
</feature>
<evidence type="ECO:0000313" key="3">
    <source>
        <dbReference type="EMBL" id="ESU40067.1"/>
    </source>
</evidence>
<dbReference type="PANTHER" id="PTHR23275:SF100">
    <property type="entry name" value="EGF-LIKE DOMAIN-CONTAINING PROTEIN"/>
    <property type="match status" value="1"/>
</dbReference>
<protein>
    <submittedName>
        <fullName evidence="3">Variant-specific surface protein</fullName>
    </submittedName>
</protein>
<name>V6TNX3_GIAIN</name>
<dbReference type="SMART" id="SM00261">
    <property type="entry name" value="FU"/>
    <property type="match status" value="4"/>
</dbReference>
<evidence type="ECO:0000256" key="1">
    <source>
        <dbReference type="PROSITE-ProRule" id="PRU00206"/>
    </source>
</evidence>
<reference evidence="3 4" key="2">
    <citation type="journal article" date="2013" name="Genome Biol. Evol.">
        <title>Genome sequencing of Giardia lamblia genotypes A2 and B isolates (DH and GS) and comparative analysis with the genomes of genotypes A1 and E (WB and Pig).</title>
        <authorList>
            <person name="Adam R.D."/>
            <person name="Dahlstrom E.W."/>
            <person name="Martens C.A."/>
            <person name="Bruno D.P."/>
            <person name="Barbian K.D."/>
            <person name="Ricklefs S.M."/>
            <person name="Hernandez M.M."/>
            <person name="Narla N.P."/>
            <person name="Patel R.B."/>
            <person name="Porcella S.F."/>
            <person name="Nash T.E."/>
        </authorList>
    </citation>
    <scope>NUCLEOTIDE SEQUENCE [LARGE SCALE GENOMIC DNA]</scope>
    <source>
        <strain evidence="3 4">GS</strain>
    </source>
</reference>
<dbReference type="InterPro" id="IPR006212">
    <property type="entry name" value="Furin_repeat"/>
</dbReference>
<dbReference type="Proteomes" id="UP000018040">
    <property type="component" value="Unassembled WGS sequence"/>
</dbReference>
<reference evidence="4" key="1">
    <citation type="submission" date="2012-02" db="EMBL/GenBank/DDBJ databases">
        <title>Genome sequencing of Giardia lamblia Genotypes A2 and B isolates (DH and GS) and comparative analysis with the genomes of Genotypes A1 and E (WB and Pig).</title>
        <authorList>
            <person name="Adam R."/>
            <person name="Dahlstrom E."/>
            <person name="Martens C."/>
            <person name="Bruno D."/>
            <person name="Barbian K."/>
            <person name="Porcella S.F."/>
            <person name="Nash T."/>
        </authorList>
    </citation>
    <scope>NUCLEOTIDE SEQUENCE</scope>
    <source>
        <strain evidence="4">GS</strain>
    </source>
</reference>
<accession>V6TNX3</accession>
<comment type="caution">
    <text evidence="3">The sequence shown here is derived from an EMBL/GenBank/DDBJ whole genome shotgun (WGS) entry which is preliminary data.</text>
</comment>
<dbReference type="InterPro" id="IPR000742">
    <property type="entry name" value="EGF"/>
</dbReference>
<comment type="caution">
    <text evidence="1">Lacks conserved residue(s) required for the propagation of feature annotation.</text>
</comment>
<feature type="domain" description="TNFR-Cys" evidence="2">
    <location>
        <begin position="132"/>
        <end position="176"/>
    </location>
</feature>
<gene>
    <name evidence="3" type="ORF">GSB_154842</name>
</gene>
<dbReference type="InterPro" id="IPR005127">
    <property type="entry name" value="Giardia_VSP"/>
</dbReference>
<dbReference type="VEuPathDB" id="GiardiaDB:QR46_4933"/>
<dbReference type="AlphaFoldDB" id="V6TNX3"/>
<dbReference type="SUPFAM" id="SSF57184">
    <property type="entry name" value="Growth factor receptor domain"/>
    <property type="match status" value="3"/>
</dbReference>
<evidence type="ECO:0000313" key="4">
    <source>
        <dbReference type="Proteomes" id="UP000018040"/>
    </source>
</evidence>
<dbReference type="EMBL" id="AHHH01000341">
    <property type="protein sequence ID" value="ESU40067.1"/>
    <property type="molecule type" value="Genomic_DNA"/>
</dbReference>
<dbReference type="CDD" id="cd00064">
    <property type="entry name" value="FU"/>
    <property type="match status" value="1"/>
</dbReference>
<dbReference type="Gene3D" id="2.10.220.10">
    <property type="entry name" value="Hormone Receptor, Insulin-like Growth Factor Receptor 1, Chain A, domain 2"/>
    <property type="match status" value="2"/>
</dbReference>
<dbReference type="InterPro" id="IPR009030">
    <property type="entry name" value="Growth_fac_rcpt_cys_sf"/>
</dbReference>
<dbReference type="VEuPathDB" id="GiardiaDB:GL50803_0032607"/>
<proteinExistence type="predicted"/>
<sequence>VNDPAGVPIDSPCRPSTSPQAIAAGCTRSDGAALTDSSTTCESCSSGFFLFRGGCYKAGVAPGSEICTKAEGGRCTACNAANGLFKNPAASPTLGSECILCSDITSRDGVMGVANCNTCTAPGQAGPATCDTCQDGYYKNGDACQKCDTSCATCSRGANTQCTSCSGSKYLKDSQCVEGASNGCGNGKYADPQSNKCLECGITDCATCEYDAVLQGPKCLTCTTNSNMIKTEVDGTTTCVDAAGCATDNQPGSHFKTDDNKCRLCSDDKTDAATPANKGIANCKTCTKAASGSTPTCSACLDGYYIISGSCTKCADNCATCTSAAINDCTACLPGYFLKTDGTKECVPCDNVEEGGREGCSACSNTNAFKCTDCKPNYRKQQNGEASDDYTCTKTCEDDSACGGTAGACDAIVISASGEMTYYCSLCADNSQYPIDGICKGDSDKAGNTCADGVCTSCTTGYFLYMGGCYSVSKEPGSLMCSKASTTAGICDTPNANSRYFAVPGAAKTDQSVLGCGNPLGTTTGTGDTAKAYVGIQGCKTCTAPSEASNGAMASAKCTACDGSKKPTGSGYGCVTCSIAGCSACRADNMCEACGDEYRMEGETCVRTGGNLSTGAIA</sequence>
<dbReference type="InterPro" id="IPR001368">
    <property type="entry name" value="TNFR/NGFR_Cys_rich_reg"/>
</dbReference>
<organism evidence="3 4">
    <name type="scientific">Giardia intestinalis</name>
    <name type="common">Giardia lamblia</name>
    <dbReference type="NCBI Taxonomy" id="5741"/>
    <lineage>
        <taxon>Eukaryota</taxon>
        <taxon>Metamonada</taxon>
        <taxon>Diplomonadida</taxon>
        <taxon>Hexamitidae</taxon>
        <taxon>Giardiinae</taxon>
        <taxon>Giardia</taxon>
    </lineage>
</organism>
<dbReference type="OrthoDB" id="18487at2759"/>
<dbReference type="Pfam" id="PF03302">
    <property type="entry name" value="VSP"/>
    <property type="match status" value="1"/>
</dbReference>
<dbReference type="SMART" id="SM00181">
    <property type="entry name" value="EGF"/>
    <property type="match status" value="7"/>
</dbReference>
<dbReference type="PANTHER" id="PTHR23275">
    <property type="entry name" value="CABRIOLET.-RELATED"/>
    <property type="match status" value="1"/>
</dbReference>
<dbReference type="PROSITE" id="PS50050">
    <property type="entry name" value="TNFR_NGFR_2"/>
    <property type="match status" value="1"/>
</dbReference>
<evidence type="ECO:0000259" key="2">
    <source>
        <dbReference type="PROSITE" id="PS50050"/>
    </source>
</evidence>
<feature type="repeat" description="TNFR-Cys" evidence="1">
    <location>
        <begin position="132"/>
        <end position="176"/>
    </location>
</feature>
<dbReference type="InterPro" id="IPR052798">
    <property type="entry name" value="Giardia_VSA"/>
</dbReference>